<dbReference type="AlphaFoldDB" id="A0A4S2KSL7"/>
<accession>A0A4S2KSL7</accession>
<evidence type="ECO:0000313" key="2">
    <source>
        <dbReference type="EMBL" id="TGZ52476.1"/>
    </source>
</evidence>
<dbReference type="Proteomes" id="UP000310200">
    <property type="component" value="Unassembled WGS sequence"/>
</dbReference>
<evidence type="ECO:0000313" key="3">
    <source>
        <dbReference type="Proteomes" id="UP000310200"/>
    </source>
</evidence>
<evidence type="ECO:0000256" key="1">
    <source>
        <dbReference type="SAM" id="MobiDB-lite"/>
    </source>
</evidence>
<keyword evidence="3" id="KW-1185">Reference proteome</keyword>
<proteinExistence type="predicted"/>
<comment type="caution">
    <text evidence="2">The sequence shown here is derived from an EMBL/GenBank/DDBJ whole genome shotgun (WGS) entry which is preliminary data.</text>
</comment>
<protein>
    <submittedName>
        <fullName evidence="2">Uncharacterized protein</fullName>
    </submittedName>
</protein>
<feature type="region of interest" description="Disordered" evidence="1">
    <location>
        <begin position="68"/>
        <end position="88"/>
    </location>
</feature>
<dbReference type="EMBL" id="QBLH01001260">
    <property type="protein sequence ID" value="TGZ52476.1"/>
    <property type="molecule type" value="Genomic_DNA"/>
</dbReference>
<feature type="region of interest" description="Disordered" evidence="1">
    <location>
        <begin position="142"/>
        <end position="171"/>
    </location>
</feature>
<name>A0A4S2KSL7_9HYME</name>
<reference evidence="2 3" key="1">
    <citation type="journal article" date="2019" name="Philos. Trans. R. Soc. Lond., B, Biol. Sci.">
        <title>Ant behaviour and brain gene expression of defending hosts depend on the ecological success of the intruding social parasite.</title>
        <authorList>
            <person name="Kaur R."/>
            <person name="Stoldt M."/>
            <person name="Jongepier E."/>
            <person name="Feldmeyer B."/>
            <person name="Menzel F."/>
            <person name="Bornberg-Bauer E."/>
            <person name="Foitzik S."/>
        </authorList>
    </citation>
    <scope>NUCLEOTIDE SEQUENCE [LARGE SCALE GENOMIC DNA]</scope>
    <source>
        <tissue evidence="2">Whole body</tissue>
    </source>
</reference>
<organism evidence="2 3">
    <name type="scientific">Temnothorax longispinosus</name>
    <dbReference type="NCBI Taxonomy" id="300112"/>
    <lineage>
        <taxon>Eukaryota</taxon>
        <taxon>Metazoa</taxon>
        <taxon>Ecdysozoa</taxon>
        <taxon>Arthropoda</taxon>
        <taxon>Hexapoda</taxon>
        <taxon>Insecta</taxon>
        <taxon>Pterygota</taxon>
        <taxon>Neoptera</taxon>
        <taxon>Endopterygota</taxon>
        <taxon>Hymenoptera</taxon>
        <taxon>Apocrita</taxon>
        <taxon>Aculeata</taxon>
        <taxon>Formicoidea</taxon>
        <taxon>Formicidae</taxon>
        <taxon>Myrmicinae</taxon>
        <taxon>Temnothorax</taxon>
    </lineage>
</organism>
<feature type="compositionally biased region" description="Basic and acidic residues" evidence="1">
    <location>
        <begin position="145"/>
        <end position="155"/>
    </location>
</feature>
<sequence length="242" mass="26889">MQDHGISVFYNVELLRRHPPQLTRSNRSSSLCPTYARRLSREQAGTFERRAFAKGESSTEKIPRARSCTRNPNFRRIREASPNPPPASFHFTFPRDIPEECGKKNEGAHLFTGSPPTPSGLLDSPDFFILDQPVANNRSHSNMIPDERAGTEAHVKSQSSGRIADPAENRLSTMGPRDPLGFCRALWRRAYLKLSSNRGGGGKTDDADASVTAHLRALLLVFRDVLPSEFALCFNIALVSQT</sequence>
<gene>
    <name evidence="2" type="ORF">DBV15_08865</name>
</gene>